<reference evidence="1" key="1">
    <citation type="submission" date="2020-08" db="EMBL/GenBank/DDBJ databases">
        <title>Multicomponent nature underlies the extraordinary mechanical properties of spider dragline silk.</title>
        <authorList>
            <person name="Kono N."/>
            <person name="Nakamura H."/>
            <person name="Mori M."/>
            <person name="Yoshida Y."/>
            <person name="Ohtoshi R."/>
            <person name="Malay A.D."/>
            <person name="Moran D.A.P."/>
            <person name="Tomita M."/>
            <person name="Numata K."/>
            <person name="Arakawa K."/>
        </authorList>
    </citation>
    <scope>NUCLEOTIDE SEQUENCE</scope>
</reference>
<name>A0A8X6Q1J0_NEPPI</name>
<dbReference type="EMBL" id="BMAW01075419">
    <property type="protein sequence ID" value="GFT96907.1"/>
    <property type="molecule type" value="Genomic_DNA"/>
</dbReference>
<organism evidence="1 2">
    <name type="scientific">Nephila pilipes</name>
    <name type="common">Giant wood spider</name>
    <name type="synonym">Nephila maculata</name>
    <dbReference type="NCBI Taxonomy" id="299642"/>
    <lineage>
        <taxon>Eukaryota</taxon>
        <taxon>Metazoa</taxon>
        <taxon>Ecdysozoa</taxon>
        <taxon>Arthropoda</taxon>
        <taxon>Chelicerata</taxon>
        <taxon>Arachnida</taxon>
        <taxon>Araneae</taxon>
        <taxon>Araneomorphae</taxon>
        <taxon>Entelegynae</taxon>
        <taxon>Araneoidea</taxon>
        <taxon>Nephilidae</taxon>
        <taxon>Nephila</taxon>
    </lineage>
</organism>
<evidence type="ECO:0000313" key="2">
    <source>
        <dbReference type="Proteomes" id="UP000887013"/>
    </source>
</evidence>
<dbReference type="Proteomes" id="UP000887013">
    <property type="component" value="Unassembled WGS sequence"/>
</dbReference>
<sequence length="92" mass="10641">MRLTLRHHQCAQPYTFLKQASYTFRNFLQDSPQEGSDSNIETRMEWFKTGCNSLNCLTGSRTTFETILLNEDSSKIDAKLKHEEDPVTDCGY</sequence>
<proteinExistence type="predicted"/>
<keyword evidence="2" id="KW-1185">Reference proteome</keyword>
<accession>A0A8X6Q1J0</accession>
<gene>
    <name evidence="1" type="ORF">NPIL_169261</name>
</gene>
<evidence type="ECO:0000313" key="1">
    <source>
        <dbReference type="EMBL" id="GFT96907.1"/>
    </source>
</evidence>
<protein>
    <submittedName>
        <fullName evidence="1">Uncharacterized protein</fullName>
    </submittedName>
</protein>
<dbReference type="AlphaFoldDB" id="A0A8X6Q1J0"/>
<comment type="caution">
    <text evidence="1">The sequence shown here is derived from an EMBL/GenBank/DDBJ whole genome shotgun (WGS) entry which is preliminary data.</text>
</comment>